<evidence type="ECO:0000313" key="2">
    <source>
        <dbReference type="EMBL" id="NOT33239.1"/>
    </source>
</evidence>
<dbReference type="Proteomes" id="UP000580839">
    <property type="component" value="Unassembled WGS sequence"/>
</dbReference>
<keyword evidence="2" id="KW-0489">Methyltransferase</keyword>
<dbReference type="SUPFAM" id="SSF53335">
    <property type="entry name" value="S-adenosyl-L-methionine-dependent methyltransferases"/>
    <property type="match status" value="1"/>
</dbReference>
<dbReference type="Gene3D" id="2.20.25.110">
    <property type="entry name" value="S-adenosyl-L-methionine-dependent methyltransferases"/>
    <property type="match status" value="1"/>
</dbReference>
<dbReference type="GO" id="GO:0008757">
    <property type="term" value="F:S-adenosylmethionine-dependent methyltransferase activity"/>
    <property type="evidence" value="ECO:0007669"/>
    <property type="project" value="InterPro"/>
</dbReference>
<evidence type="ECO:0000259" key="1">
    <source>
        <dbReference type="Pfam" id="PF08241"/>
    </source>
</evidence>
<dbReference type="Gene3D" id="3.40.50.150">
    <property type="entry name" value="Vaccinia Virus protein VP39"/>
    <property type="match status" value="1"/>
</dbReference>
<gene>
    <name evidence="2" type="ORF">HOP12_03615</name>
</gene>
<evidence type="ECO:0000313" key="3">
    <source>
        <dbReference type="Proteomes" id="UP000580839"/>
    </source>
</evidence>
<feature type="domain" description="Methyltransferase type 11" evidence="1">
    <location>
        <begin position="43"/>
        <end position="141"/>
    </location>
</feature>
<dbReference type="AlphaFoldDB" id="A0A849SVP5"/>
<name>A0A849SVP5_UNCEI</name>
<dbReference type="InterPro" id="IPR013216">
    <property type="entry name" value="Methyltransf_11"/>
</dbReference>
<accession>A0A849SVP5</accession>
<dbReference type="GO" id="GO:0032259">
    <property type="term" value="P:methylation"/>
    <property type="evidence" value="ECO:0007669"/>
    <property type="project" value="UniProtKB-KW"/>
</dbReference>
<dbReference type="Pfam" id="PF08241">
    <property type="entry name" value="Methyltransf_11"/>
    <property type="match status" value="1"/>
</dbReference>
<dbReference type="CDD" id="cd02440">
    <property type="entry name" value="AdoMet_MTases"/>
    <property type="match status" value="1"/>
</dbReference>
<comment type="caution">
    <text evidence="2">The sequence shown here is derived from an EMBL/GenBank/DDBJ whole genome shotgun (WGS) entry which is preliminary data.</text>
</comment>
<keyword evidence="2" id="KW-0808">Transferase</keyword>
<organism evidence="2 3">
    <name type="scientific">Eiseniibacteriota bacterium</name>
    <dbReference type="NCBI Taxonomy" id="2212470"/>
    <lineage>
        <taxon>Bacteria</taxon>
        <taxon>Candidatus Eiseniibacteriota</taxon>
    </lineage>
</organism>
<protein>
    <submittedName>
        <fullName evidence="2">Class I SAM-dependent methyltransferase</fullName>
    </submittedName>
</protein>
<proteinExistence type="predicted"/>
<dbReference type="PANTHER" id="PTHR37211:SF1">
    <property type="entry name" value="EXPRESSED PROTEIN"/>
    <property type="match status" value="1"/>
</dbReference>
<dbReference type="InterPro" id="IPR029063">
    <property type="entry name" value="SAM-dependent_MTases_sf"/>
</dbReference>
<dbReference type="EMBL" id="JABFRW010000033">
    <property type="protein sequence ID" value="NOT33239.1"/>
    <property type="molecule type" value="Genomic_DNA"/>
</dbReference>
<dbReference type="PANTHER" id="PTHR37211">
    <property type="entry name" value="EXPRESSED PROTEIN"/>
    <property type="match status" value="1"/>
</dbReference>
<reference evidence="2 3" key="1">
    <citation type="submission" date="2020-04" db="EMBL/GenBank/DDBJ databases">
        <title>Metagenomic profiling of ammonia- and methane-oxidizing microorganisms in a Dutch drinking water treatment plant.</title>
        <authorList>
            <person name="Poghosyan L."/>
            <person name="Leucker S."/>
        </authorList>
    </citation>
    <scope>NUCLEOTIDE SEQUENCE [LARGE SCALE GENOMIC DNA]</scope>
    <source>
        <strain evidence="2">S-RSF-IL-03</strain>
    </source>
</reference>
<sequence length="270" mass="31493">MRPDRHVLYEAAVQGVEYDLDFLERVYRRHHRGTFRDLREDFCGTAQLAGAWVLRRPANRAWGVDLDAATLAWARMHRVPRLRRSAERLTLVCGDVRRVRRPAVDVVVALNFSYWVFKQRAELVRYFTCVRRSLKPGGMLVANAFGGTGALQKLTERTRVPTSTSIAGDLVPGFTYVWEHRSFNPIDHDIQCAIHFELRDGRRIRNAFRYDWRLWTLPELRDAIAEAGFRASEVYVEGWNAKHDRPDDTYRLKRRFENQEGWLAHVIGIA</sequence>